<dbReference type="EMBL" id="VBOS01000178">
    <property type="protein sequence ID" value="TMQ56354.1"/>
    <property type="molecule type" value="Genomic_DNA"/>
</dbReference>
<dbReference type="Gene3D" id="1.10.3720.10">
    <property type="entry name" value="MetI-like"/>
    <property type="match status" value="1"/>
</dbReference>
<dbReference type="InterPro" id="IPR035906">
    <property type="entry name" value="MetI-like_sf"/>
</dbReference>
<feature type="transmembrane region" description="Helical" evidence="5">
    <location>
        <begin position="174"/>
        <end position="201"/>
    </location>
</feature>
<dbReference type="CDD" id="cd06261">
    <property type="entry name" value="TM_PBP2"/>
    <property type="match status" value="1"/>
</dbReference>
<comment type="subcellular location">
    <subcellularLocation>
        <location evidence="5">Cell membrane</location>
        <topology evidence="5">Multi-pass membrane protein</topology>
    </subcellularLocation>
    <subcellularLocation>
        <location evidence="1">Membrane</location>
        <topology evidence="1">Multi-pass membrane protein</topology>
    </subcellularLocation>
</comment>
<gene>
    <name evidence="7" type="ORF">E6K72_05360</name>
</gene>
<keyword evidence="2 5" id="KW-0812">Transmembrane</keyword>
<sequence>SMLSWANGWYFLIACEIIVTGKAEYDLPGLGSMLSRSLSSGDLMLATGALLTLIALVVAIELVVWRPLRAWSQRYRYDTAQSEEAEEVAFRLPDLGIPALLRPVRALAHSLWARMPIAAANRAVARTASLARAVWRWLRWPLGLALVAGVAFGMAAIVRAVRPPWPREAASLPLALLLSFLRIAAAYVLALAWILPVTLWASDHPRQVRRLSLVAQVGASIPATAFFPVLVALLVDRFGGMEIISIALAMTGMQWYLLFNLLGGVQRVPRDLRESLRSLGLSRGEIHRKLVIPACMPALVTGSVVAWGGTWNALILSEYVVYRGRTYEVLGLGQMLNRATFRTGSRSVLFLSIALLVATVVMFNRLVWDRIYRAVHARYRLEG</sequence>
<dbReference type="AlphaFoldDB" id="A0A538SYM5"/>
<dbReference type="SUPFAM" id="SSF161098">
    <property type="entry name" value="MetI-like"/>
    <property type="match status" value="1"/>
</dbReference>
<proteinExistence type="inferred from homology"/>
<dbReference type="PROSITE" id="PS50928">
    <property type="entry name" value="ABC_TM1"/>
    <property type="match status" value="1"/>
</dbReference>
<keyword evidence="5" id="KW-0813">Transport</keyword>
<dbReference type="Pfam" id="PF00528">
    <property type="entry name" value="BPD_transp_1"/>
    <property type="match status" value="1"/>
</dbReference>
<evidence type="ECO:0000256" key="4">
    <source>
        <dbReference type="ARBA" id="ARBA00023136"/>
    </source>
</evidence>
<accession>A0A538SYM5</accession>
<evidence type="ECO:0000256" key="2">
    <source>
        <dbReference type="ARBA" id="ARBA00022692"/>
    </source>
</evidence>
<dbReference type="GO" id="GO:0055085">
    <property type="term" value="P:transmembrane transport"/>
    <property type="evidence" value="ECO:0007669"/>
    <property type="project" value="InterPro"/>
</dbReference>
<feature type="transmembrane region" description="Helical" evidence="5">
    <location>
        <begin position="142"/>
        <end position="162"/>
    </location>
</feature>
<dbReference type="PANTHER" id="PTHR42744">
    <property type="entry name" value="BINDING-PROTEIN-DEPENDENT TRANSPORT SYSTEMS INNER MEMBRANE COMPONENT"/>
    <property type="match status" value="1"/>
</dbReference>
<comment type="caution">
    <text evidence="7">The sequence shown here is derived from an EMBL/GenBank/DDBJ whole genome shotgun (WGS) entry which is preliminary data.</text>
</comment>
<feature type="transmembrane region" description="Helical" evidence="5">
    <location>
        <begin position="213"/>
        <end position="235"/>
    </location>
</feature>
<dbReference type="GO" id="GO:0005886">
    <property type="term" value="C:plasma membrane"/>
    <property type="evidence" value="ECO:0007669"/>
    <property type="project" value="UniProtKB-SubCell"/>
</dbReference>
<organism evidence="7">
    <name type="scientific">Eiseniibacteriota bacterium</name>
    <dbReference type="NCBI Taxonomy" id="2212470"/>
    <lineage>
        <taxon>Bacteria</taxon>
        <taxon>Candidatus Eiseniibacteriota</taxon>
    </lineage>
</organism>
<feature type="transmembrane region" description="Helical" evidence="5">
    <location>
        <begin position="43"/>
        <end position="65"/>
    </location>
</feature>
<feature type="non-terminal residue" evidence="7">
    <location>
        <position position="1"/>
    </location>
</feature>
<keyword evidence="4 5" id="KW-0472">Membrane</keyword>
<feature type="transmembrane region" description="Helical" evidence="5">
    <location>
        <begin position="241"/>
        <end position="263"/>
    </location>
</feature>
<evidence type="ECO:0000256" key="5">
    <source>
        <dbReference type="RuleBase" id="RU363032"/>
    </source>
</evidence>
<feature type="transmembrane region" description="Helical" evidence="5">
    <location>
        <begin position="290"/>
        <end position="309"/>
    </location>
</feature>
<feature type="domain" description="ABC transmembrane type-1" evidence="6">
    <location>
        <begin position="172"/>
        <end position="367"/>
    </location>
</feature>
<comment type="similarity">
    <text evidence="5">Belongs to the binding-protein-dependent transport system permease family.</text>
</comment>
<evidence type="ECO:0000256" key="1">
    <source>
        <dbReference type="ARBA" id="ARBA00004141"/>
    </source>
</evidence>
<dbReference type="InterPro" id="IPR000515">
    <property type="entry name" value="MetI-like"/>
</dbReference>
<protein>
    <submittedName>
        <fullName evidence="7">ABC transporter permease subunit</fullName>
    </submittedName>
</protein>
<keyword evidence="3 5" id="KW-1133">Transmembrane helix</keyword>
<evidence type="ECO:0000313" key="7">
    <source>
        <dbReference type="EMBL" id="TMQ56354.1"/>
    </source>
</evidence>
<dbReference type="Proteomes" id="UP000317716">
    <property type="component" value="Unassembled WGS sequence"/>
</dbReference>
<reference evidence="7" key="1">
    <citation type="journal article" date="2019" name="Nat. Microbiol.">
        <title>Mediterranean grassland soil C-N compound turnover is dependent on rainfall and depth, and is mediated by genomically divergent microorganisms.</title>
        <authorList>
            <person name="Diamond S."/>
            <person name="Andeer P.F."/>
            <person name="Li Z."/>
            <person name="Crits-Christoph A."/>
            <person name="Burstein D."/>
            <person name="Anantharaman K."/>
            <person name="Lane K.R."/>
            <person name="Thomas B.C."/>
            <person name="Pan C."/>
            <person name="Northen T.R."/>
            <person name="Banfield J.F."/>
        </authorList>
    </citation>
    <scope>NUCLEOTIDE SEQUENCE [LARGE SCALE GENOMIC DNA]</scope>
    <source>
        <strain evidence="7">WS_2</strain>
    </source>
</reference>
<evidence type="ECO:0000259" key="6">
    <source>
        <dbReference type="PROSITE" id="PS50928"/>
    </source>
</evidence>
<dbReference type="PANTHER" id="PTHR42744:SF1">
    <property type="entry name" value="BINDING-PROTEIN-DEPENDENT TRANSPORT SYSTEMS INNER MEMBRANE COMPONENT"/>
    <property type="match status" value="1"/>
</dbReference>
<feature type="transmembrane region" description="Helical" evidence="5">
    <location>
        <begin position="348"/>
        <end position="368"/>
    </location>
</feature>
<evidence type="ECO:0000256" key="3">
    <source>
        <dbReference type="ARBA" id="ARBA00022989"/>
    </source>
</evidence>
<name>A0A538SYM5_UNCEI</name>